<keyword evidence="2" id="KW-1185">Reference proteome</keyword>
<accession>A0A0D7ARF7</accession>
<sequence>MAHTQYLTYQVASQESMSNIRNSAGGVPAEADAVRTPYTGGQRTYKTFLLNASLSVHPSAASMFEDLDSHFQCRYASRVWQVSHAVAVCLPHGDGAHWTVKFYQAGENRCRATGHYYTDGRRRYVTWAKRPNKQLRTHILNPWGPLGDYGWWLGDV</sequence>
<proteinExistence type="predicted"/>
<dbReference type="AlphaFoldDB" id="A0A0D7ARF7"/>
<dbReference type="Proteomes" id="UP000054007">
    <property type="component" value="Unassembled WGS sequence"/>
</dbReference>
<evidence type="ECO:0000313" key="1">
    <source>
        <dbReference type="EMBL" id="KIY60938.1"/>
    </source>
</evidence>
<gene>
    <name evidence="1" type="ORF">CYLTODRAFT_259987</name>
</gene>
<reference evidence="1 2" key="1">
    <citation type="journal article" date="2015" name="Fungal Genet. Biol.">
        <title>Evolution of novel wood decay mechanisms in Agaricales revealed by the genome sequences of Fistulina hepatica and Cylindrobasidium torrendii.</title>
        <authorList>
            <person name="Floudas D."/>
            <person name="Held B.W."/>
            <person name="Riley R."/>
            <person name="Nagy L.G."/>
            <person name="Koehler G."/>
            <person name="Ransdell A.S."/>
            <person name="Younus H."/>
            <person name="Chow J."/>
            <person name="Chiniquy J."/>
            <person name="Lipzen A."/>
            <person name="Tritt A."/>
            <person name="Sun H."/>
            <person name="Haridas S."/>
            <person name="LaButti K."/>
            <person name="Ohm R.A."/>
            <person name="Kues U."/>
            <person name="Blanchette R.A."/>
            <person name="Grigoriev I.V."/>
            <person name="Minto R.E."/>
            <person name="Hibbett D.S."/>
        </authorList>
    </citation>
    <scope>NUCLEOTIDE SEQUENCE [LARGE SCALE GENOMIC DNA]</scope>
    <source>
        <strain evidence="1 2">FP15055 ss-10</strain>
    </source>
</reference>
<evidence type="ECO:0000313" key="2">
    <source>
        <dbReference type="Proteomes" id="UP000054007"/>
    </source>
</evidence>
<organism evidence="1 2">
    <name type="scientific">Cylindrobasidium torrendii FP15055 ss-10</name>
    <dbReference type="NCBI Taxonomy" id="1314674"/>
    <lineage>
        <taxon>Eukaryota</taxon>
        <taxon>Fungi</taxon>
        <taxon>Dikarya</taxon>
        <taxon>Basidiomycota</taxon>
        <taxon>Agaricomycotina</taxon>
        <taxon>Agaricomycetes</taxon>
        <taxon>Agaricomycetidae</taxon>
        <taxon>Agaricales</taxon>
        <taxon>Marasmiineae</taxon>
        <taxon>Physalacriaceae</taxon>
        <taxon>Cylindrobasidium</taxon>
    </lineage>
</organism>
<dbReference type="EMBL" id="KN881142">
    <property type="protein sequence ID" value="KIY60938.1"/>
    <property type="molecule type" value="Genomic_DNA"/>
</dbReference>
<name>A0A0D7ARF7_9AGAR</name>
<protein>
    <submittedName>
        <fullName evidence="1">Uncharacterized protein</fullName>
    </submittedName>
</protein>